<dbReference type="GO" id="GO:0008932">
    <property type="term" value="F:lytic endotransglycosylase activity"/>
    <property type="evidence" value="ECO:0007669"/>
    <property type="project" value="UniProtKB-UniRule"/>
</dbReference>
<dbReference type="PROSITE" id="PS51257">
    <property type="entry name" value="PROKAR_LIPOPROTEIN"/>
    <property type="match status" value="1"/>
</dbReference>
<keyword evidence="2 3" id="KW-0961">Cell wall biogenesis/degradation</keyword>
<feature type="signal peptide" evidence="5">
    <location>
        <begin position="1"/>
        <end position="24"/>
    </location>
</feature>
<proteinExistence type="inferred from homology"/>
<name>A0A0B3BVX9_9PSED</name>
<evidence type="ECO:0000313" key="8">
    <source>
        <dbReference type="Proteomes" id="UP000030980"/>
    </source>
</evidence>
<dbReference type="HAMAP" id="MF_02071">
    <property type="entry name" value="RlpA"/>
    <property type="match status" value="1"/>
</dbReference>
<dbReference type="InterPro" id="IPR012997">
    <property type="entry name" value="RplA"/>
</dbReference>
<dbReference type="EC" id="4.2.2.-" evidence="3"/>
<dbReference type="Proteomes" id="UP000030980">
    <property type="component" value="Unassembled WGS sequence"/>
</dbReference>
<dbReference type="Gene3D" id="2.40.40.10">
    <property type="entry name" value="RlpA-like domain"/>
    <property type="match status" value="1"/>
</dbReference>
<evidence type="ECO:0000313" key="7">
    <source>
        <dbReference type="EMBL" id="KHO65181.1"/>
    </source>
</evidence>
<dbReference type="Pfam" id="PF03330">
    <property type="entry name" value="DPBB_1"/>
    <property type="match status" value="1"/>
</dbReference>
<sequence>MRYLFILLSAVLLFACSNPGNQHTALLPAPVEASPHKTLEGKASWYGPRFHGRKTASGEPFDQHDLTAAHRSLPFGTRVKVTNLKNGKSVVVRINDRGPYAKGRVIDLSRAAAKRLDMLRSGVAQVRVERLTSRN</sequence>
<keyword evidence="5" id="KW-0732">Signal</keyword>
<gene>
    <name evidence="3" type="primary">rlpA</name>
    <name evidence="7" type="ORF">PT85_09150</name>
</gene>
<protein>
    <recommendedName>
        <fullName evidence="3">Endolytic peptidoglycan transglycosylase RlpA</fullName>
        <ecNumber evidence="3">4.2.2.-</ecNumber>
    </recommendedName>
</protein>
<dbReference type="InterPro" id="IPR036908">
    <property type="entry name" value="RlpA-like_sf"/>
</dbReference>
<evidence type="ECO:0000256" key="1">
    <source>
        <dbReference type="ARBA" id="ARBA00023239"/>
    </source>
</evidence>
<reference evidence="7 8" key="1">
    <citation type="submission" date="2014-11" db="EMBL/GenBank/DDBJ databases">
        <title>Genome sequence of Pseudomonas tuomuerensis JCM 14085.</title>
        <authorList>
            <person name="Shin S.-K."/>
            <person name="Yi H."/>
        </authorList>
    </citation>
    <scope>NUCLEOTIDE SEQUENCE [LARGE SCALE GENOMIC DNA]</scope>
    <source>
        <strain evidence="7 8">JCM 14085</strain>
    </source>
</reference>
<dbReference type="NCBIfam" id="TIGR00413">
    <property type="entry name" value="rlpA"/>
    <property type="match status" value="1"/>
</dbReference>
<keyword evidence="3" id="KW-0564">Palmitate</keyword>
<keyword evidence="8" id="KW-1185">Reference proteome</keyword>
<dbReference type="CDD" id="cd22268">
    <property type="entry name" value="DPBB_RlpA-like"/>
    <property type="match status" value="1"/>
</dbReference>
<keyword evidence="3" id="KW-0449">Lipoprotein</keyword>
<dbReference type="EMBL" id="JTAK01000003">
    <property type="protein sequence ID" value="KHO65181.1"/>
    <property type="molecule type" value="Genomic_DNA"/>
</dbReference>
<feature type="chain" id="PRO_5009983037" description="Endolytic peptidoglycan transglycosylase RlpA" evidence="5">
    <location>
        <begin position="25"/>
        <end position="135"/>
    </location>
</feature>
<organism evidence="7 8">
    <name type="scientific">Pseudomonas flexibilis</name>
    <dbReference type="NCBI Taxonomy" id="706570"/>
    <lineage>
        <taxon>Bacteria</taxon>
        <taxon>Pseudomonadati</taxon>
        <taxon>Pseudomonadota</taxon>
        <taxon>Gammaproteobacteria</taxon>
        <taxon>Pseudomonadales</taxon>
        <taxon>Pseudomonadaceae</taxon>
        <taxon>Pseudomonas</taxon>
    </lineage>
</organism>
<dbReference type="SUPFAM" id="SSF50685">
    <property type="entry name" value="Barwin-like endoglucanases"/>
    <property type="match status" value="1"/>
</dbReference>
<dbReference type="RefSeq" id="WP_037008957.1">
    <property type="nucleotide sequence ID" value="NZ_FMUP01000006.1"/>
</dbReference>
<keyword evidence="3" id="KW-0472">Membrane</keyword>
<dbReference type="GO" id="GO:0000270">
    <property type="term" value="P:peptidoglycan metabolic process"/>
    <property type="evidence" value="ECO:0007669"/>
    <property type="project" value="UniProtKB-UniRule"/>
</dbReference>
<dbReference type="PANTHER" id="PTHR34183">
    <property type="entry name" value="ENDOLYTIC PEPTIDOGLYCAN TRANSGLYCOSYLASE RLPA"/>
    <property type="match status" value="1"/>
</dbReference>
<evidence type="ECO:0000256" key="5">
    <source>
        <dbReference type="SAM" id="SignalP"/>
    </source>
</evidence>
<keyword evidence="1 3" id="KW-0456">Lyase</keyword>
<evidence type="ECO:0000256" key="3">
    <source>
        <dbReference type="HAMAP-Rule" id="MF_02071"/>
    </source>
</evidence>
<evidence type="ECO:0000256" key="2">
    <source>
        <dbReference type="ARBA" id="ARBA00023316"/>
    </source>
</evidence>
<comment type="subcellular location">
    <subcellularLocation>
        <location evidence="3">Cell membrane</location>
        <topology evidence="3">Lipid-anchor</topology>
    </subcellularLocation>
</comment>
<evidence type="ECO:0000259" key="6">
    <source>
        <dbReference type="Pfam" id="PF03330"/>
    </source>
</evidence>
<dbReference type="GO" id="GO:0071555">
    <property type="term" value="P:cell wall organization"/>
    <property type="evidence" value="ECO:0007669"/>
    <property type="project" value="UniProtKB-KW"/>
</dbReference>
<dbReference type="InterPro" id="IPR034718">
    <property type="entry name" value="RlpA"/>
</dbReference>
<feature type="domain" description="RlpA-like protein double-psi beta-barrel" evidence="6">
    <location>
        <begin position="40"/>
        <end position="128"/>
    </location>
</feature>
<comment type="caution">
    <text evidence="7">The sequence shown here is derived from an EMBL/GenBank/DDBJ whole genome shotgun (WGS) entry which is preliminary data.</text>
</comment>
<accession>A0A0B3BVX9</accession>
<keyword evidence="3" id="KW-1003">Cell membrane</keyword>
<dbReference type="PANTHER" id="PTHR34183:SF1">
    <property type="entry name" value="ENDOLYTIC PEPTIDOGLYCAN TRANSGLYCOSYLASE RLPA"/>
    <property type="match status" value="1"/>
</dbReference>
<comment type="similarity">
    <text evidence="3 4">Belongs to the RlpA family.</text>
</comment>
<dbReference type="InterPro" id="IPR009009">
    <property type="entry name" value="RlpA-like_DPBB"/>
</dbReference>
<dbReference type="STRING" id="706570.PT85_09150"/>
<comment type="function">
    <text evidence="3">Lytic transglycosylase with a strong preference for naked glycan strands that lack stem peptides.</text>
</comment>
<dbReference type="OrthoDB" id="9779128at2"/>
<dbReference type="GO" id="GO:0005886">
    <property type="term" value="C:plasma membrane"/>
    <property type="evidence" value="ECO:0007669"/>
    <property type="project" value="UniProtKB-SubCell"/>
</dbReference>
<evidence type="ECO:0000256" key="4">
    <source>
        <dbReference type="RuleBase" id="RU003495"/>
    </source>
</evidence>
<dbReference type="AlphaFoldDB" id="A0A0B3BVX9"/>